<keyword evidence="4 10" id="KW-0547">Nucleotide-binding</keyword>
<evidence type="ECO:0000313" key="13">
    <source>
        <dbReference type="Proteomes" id="UP001595478"/>
    </source>
</evidence>
<keyword evidence="9 10" id="KW-0238">DNA-binding</keyword>
<evidence type="ECO:0000256" key="3">
    <source>
        <dbReference type="ARBA" id="ARBA00022722"/>
    </source>
</evidence>
<evidence type="ECO:0000256" key="5">
    <source>
        <dbReference type="ARBA" id="ARBA00022747"/>
    </source>
</evidence>
<dbReference type="NCBIfam" id="TIGR00348">
    <property type="entry name" value="hsdR"/>
    <property type="match status" value="1"/>
</dbReference>
<keyword evidence="13" id="KW-1185">Reference proteome</keyword>
<dbReference type="GO" id="GO:0009035">
    <property type="term" value="F:type I site-specific deoxyribonuclease activity"/>
    <property type="evidence" value="ECO:0007669"/>
    <property type="project" value="UniProtKB-EC"/>
</dbReference>
<dbReference type="InterPro" id="IPR004473">
    <property type="entry name" value="Restrct_endonuc_typeI_HsdR"/>
</dbReference>
<dbReference type="Pfam" id="PF22679">
    <property type="entry name" value="T1R_D3-like"/>
    <property type="match status" value="1"/>
</dbReference>
<comment type="function">
    <text evidence="10">Subunit R is required for both nuclease and ATPase activities, but not for modification.</text>
</comment>
<evidence type="ECO:0000256" key="9">
    <source>
        <dbReference type="ARBA" id="ARBA00023125"/>
    </source>
</evidence>
<comment type="similarity">
    <text evidence="2 10">Belongs to the HsdR family.</text>
</comment>
<dbReference type="CDD" id="cd18800">
    <property type="entry name" value="SF2_C_EcoR124I-like"/>
    <property type="match status" value="1"/>
</dbReference>
<dbReference type="SUPFAM" id="SSF52540">
    <property type="entry name" value="P-loop containing nucleoside triphosphate hydrolases"/>
    <property type="match status" value="1"/>
</dbReference>
<evidence type="ECO:0000256" key="6">
    <source>
        <dbReference type="ARBA" id="ARBA00022759"/>
    </source>
</evidence>
<feature type="domain" description="Helicase ATP-binding" evidence="11">
    <location>
        <begin position="274"/>
        <end position="464"/>
    </location>
</feature>
<dbReference type="Pfam" id="PF18766">
    <property type="entry name" value="SWI2_SNF2"/>
    <property type="match status" value="1"/>
</dbReference>
<dbReference type="SMART" id="SM00487">
    <property type="entry name" value="DEXDc"/>
    <property type="match status" value="1"/>
</dbReference>
<comment type="caution">
    <text evidence="12">The sequence shown here is derived from an EMBL/GenBank/DDBJ whole genome shotgun (WGS) entry which is preliminary data.</text>
</comment>
<dbReference type="InterPro" id="IPR055180">
    <property type="entry name" value="HsdR_RecA-like_helicase_dom_2"/>
</dbReference>
<dbReference type="CDD" id="cd22332">
    <property type="entry name" value="HsdR_N"/>
    <property type="match status" value="1"/>
</dbReference>
<keyword evidence="6 12" id="KW-0255">Endonuclease</keyword>
<dbReference type="Gene3D" id="3.90.1570.50">
    <property type="match status" value="1"/>
</dbReference>
<dbReference type="Pfam" id="PF04313">
    <property type="entry name" value="HSDR_N"/>
    <property type="match status" value="1"/>
</dbReference>
<reference evidence="13" key="1">
    <citation type="journal article" date="2019" name="Int. J. Syst. Evol. Microbiol.">
        <title>The Global Catalogue of Microorganisms (GCM) 10K type strain sequencing project: providing services to taxonomists for standard genome sequencing and annotation.</title>
        <authorList>
            <consortium name="The Broad Institute Genomics Platform"/>
            <consortium name="The Broad Institute Genome Sequencing Center for Infectious Disease"/>
            <person name="Wu L."/>
            <person name="Ma J."/>
        </authorList>
    </citation>
    <scope>NUCLEOTIDE SEQUENCE [LARGE SCALE GENOMIC DNA]</scope>
    <source>
        <strain evidence="13">KCTC 52473</strain>
    </source>
</reference>
<dbReference type="InterPro" id="IPR040980">
    <property type="entry name" value="SWI2_SNF2"/>
</dbReference>
<organism evidence="12 13">
    <name type="scientific">Agaribacter flavus</name>
    <dbReference type="NCBI Taxonomy" id="1902781"/>
    <lineage>
        <taxon>Bacteria</taxon>
        <taxon>Pseudomonadati</taxon>
        <taxon>Pseudomonadota</taxon>
        <taxon>Gammaproteobacteria</taxon>
        <taxon>Alteromonadales</taxon>
        <taxon>Alteromonadaceae</taxon>
        <taxon>Agaribacter</taxon>
    </lineage>
</organism>
<dbReference type="Proteomes" id="UP001595478">
    <property type="component" value="Unassembled WGS sequence"/>
</dbReference>
<name>A0ABV7FKT3_9ALTE</name>
<evidence type="ECO:0000256" key="8">
    <source>
        <dbReference type="ARBA" id="ARBA00022840"/>
    </source>
</evidence>
<evidence type="ECO:0000259" key="11">
    <source>
        <dbReference type="PROSITE" id="PS51192"/>
    </source>
</evidence>
<dbReference type="EMBL" id="JBHRSW010000006">
    <property type="protein sequence ID" value="MFC3120914.1"/>
    <property type="molecule type" value="Genomic_DNA"/>
</dbReference>
<evidence type="ECO:0000256" key="2">
    <source>
        <dbReference type="ARBA" id="ARBA00008598"/>
    </source>
</evidence>
<keyword evidence="7 10" id="KW-0378">Hydrolase</keyword>
<evidence type="ECO:0000313" key="12">
    <source>
        <dbReference type="EMBL" id="MFC3120914.1"/>
    </source>
</evidence>
<dbReference type="RefSeq" id="WP_376919056.1">
    <property type="nucleotide sequence ID" value="NZ_JBHRSW010000006.1"/>
</dbReference>
<dbReference type="InterPro" id="IPR007409">
    <property type="entry name" value="Restrct_endonuc_type1_HsdR_N"/>
</dbReference>
<proteinExistence type="inferred from homology"/>
<dbReference type="InterPro" id="IPR014001">
    <property type="entry name" value="Helicase_ATP-bd"/>
</dbReference>
<dbReference type="Gene3D" id="3.40.50.300">
    <property type="entry name" value="P-loop containing nucleotide triphosphate hydrolases"/>
    <property type="match status" value="2"/>
</dbReference>
<keyword evidence="8 10" id="KW-0067">ATP-binding</keyword>
<evidence type="ECO:0000256" key="4">
    <source>
        <dbReference type="ARBA" id="ARBA00022741"/>
    </source>
</evidence>
<evidence type="ECO:0000256" key="1">
    <source>
        <dbReference type="ARBA" id="ARBA00000851"/>
    </source>
</evidence>
<dbReference type="PANTHER" id="PTHR30195">
    <property type="entry name" value="TYPE I SITE-SPECIFIC DEOXYRIBONUCLEASE PROTEIN SUBUNIT M AND R"/>
    <property type="match status" value="1"/>
</dbReference>
<keyword evidence="5 10" id="KW-0680">Restriction system</keyword>
<dbReference type="EC" id="3.1.21.3" evidence="10"/>
<dbReference type="CDD" id="cd18030">
    <property type="entry name" value="DEXHc_RE_I_HsdR"/>
    <property type="match status" value="1"/>
</dbReference>
<comment type="subunit">
    <text evidence="10">The type I restriction/modification system is composed of three polypeptides R, M and S.</text>
</comment>
<dbReference type="PROSITE" id="PS51192">
    <property type="entry name" value="HELICASE_ATP_BIND_1"/>
    <property type="match status" value="1"/>
</dbReference>
<comment type="catalytic activity">
    <reaction evidence="1 10">
        <text>Endonucleolytic cleavage of DNA to give random double-stranded fragments with terminal 5'-phosphates, ATP is simultaneously hydrolyzed.</text>
        <dbReference type="EC" id="3.1.21.3"/>
    </reaction>
</comment>
<dbReference type="InterPro" id="IPR027417">
    <property type="entry name" value="P-loop_NTPase"/>
</dbReference>
<sequence length="1058" mass="120919">MSNVGQIERKTQNRVVKFFEDQLDYDYLGNWEYREGNSNIEKDLLTKWLKGRGIPDSLITRALRQLDTAAALGEGKKLFDANKDVYRLLRYGVKEKEGAGELNQTVWLIDWNNPEANNFAIAEEVTVKGELKKRPDIVIYVNGIALGVIELKRSSVSVSEGIRQNLDNQKKAFIRNFFTTMQLVMAGNDTQGVRYGTIETSEKYYLEWKECSGKENPNPLPAGDIKTENLLDTHIAQLCDKKRFLQLIHDFIVFDAGVKKTCRHNQYFGIQAAQKHVKTHEDGIIWHTQGSGKSLTMVWLAKWIRENVTDSRVLIVTDRTELDEQIEKVFSGVDEEIYRTKSGRDLVATLNQPNPWLFCSLVHKFGRNGEALTEKESEEADIQATKDYLEAITKNLPSDFAVKGNLFVFVDECHRTQSGKLHEAMKALFSKGNGPEAMFIGFTGTPLMKKDKKKSLEVFGPYIHTYKFDEAVSDGVVLDLRYEARDIDQHLTSEKGVDTWFDANTQGLSNLAKMQLKQKWGTMQKVLSSKSRLERIVMDIWLDMKRKPALMSGRGNAMLVCASVHQACMVYEMFSKTDLAGKCAVVTSYQPVAGAIKGEESGEGLTEKLFKYDTYRKMLAEYFEQSEEEAAKRVEEFEKAVKKRFIEEPGQMRLLIVVDKLLTGFDAPSATYLYIDKKMADHNLFQAICRVNRLDGEDKDYGYIIDYKDLFRSLDKAIKDYTAEAFDGYDADDVKGLLKDRLQESRTDLDNALEAVRALCEPVKAPRDTKDFIHYFCGESGVEPKDENERTEKEALRLTLYQSVAKLIRAYTNLANEMEQTGYTFVEAKSIKKEVAYFEKVRDEVKLSSGDLLEMKRFEPAMRQLLDMYIRADDSEKLMDFEELGLIDLVVNNNGKGLENLPEGLRDNEDAMAEAIENNVRKTIVDENPVNPKYFDSMATLLDEIIKQRREQAISYQEYLEQIRALANKVINPTKNSNQSYPTSVDTPAKQAIYDNFGNNEVLTTKIDTAVRYTKKADWLGDRFKEREIANAVREEAVGYDINIVDVMELIKAQKEYH</sequence>
<dbReference type="InterPro" id="IPR051268">
    <property type="entry name" value="Type-I_R_enzyme_R_subunit"/>
</dbReference>
<accession>A0ABV7FKT3</accession>
<gene>
    <name evidence="12" type="ORF">ACFOHL_04740</name>
</gene>
<keyword evidence="3" id="KW-0540">Nuclease</keyword>
<evidence type="ECO:0000256" key="7">
    <source>
        <dbReference type="ARBA" id="ARBA00022801"/>
    </source>
</evidence>
<evidence type="ECO:0000256" key="10">
    <source>
        <dbReference type="RuleBase" id="RU364115"/>
    </source>
</evidence>
<dbReference type="PANTHER" id="PTHR30195:SF15">
    <property type="entry name" value="TYPE I RESTRICTION ENZYME HINDI ENDONUCLEASE SUBUNIT"/>
    <property type="match status" value="1"/>
</dbReference>
<protein>
    <recommendedName>
        <fullName evidence="10">Type I restriction enzyme endonuclease subunit</fullName>
        <shortName evidence="10">R protein</shortName>
        <ecNumber evidence="10">3.1.21.3</ecNumber>
    </recommendedName>
</protein>